<dbReference type="PANTHER" id="PTHR14217">
    <property type="entry name" value="INOSITOL-TETRAKISPHOSPHATE 1-KINASE"/>
    <property type="match status" value="1"/>
</dbReference>
<proteinExistence type="predicted"/>
<accession>A0AAW2DAN3</accession>
<dbReference type="GO" id="GO:0005737">
    <property type="term" value="C:cytoplasm"/>
    <property type="evidence" value="ECO:0007669"/>
    <property type="project" value="TreeGrafter"/>
</dbReference>
<gene>
    <name evidence="1" type="ORF">SO802_009182</name>
</gene>
<comment type="caution">
    <text evidence="1">The sequence shown here is derived from an EMBL/GenBank/DDBJ whole genome shotgun (WGS) entry which is preliminary data.</text>
</comment>
<organism evidence="1 2">
    <name type="scientific">Lithocarpus litseifolius</name>
    <dbReference type="NCBI Taxonomy" id="425828"/>
    <lineage>
        <taxon>Eukaryota</taxon>
        <taxon>Viridiplantae</taxon>
        <taxon>Streptophyta</taxon>
        <taxon>Embryophyta</taxon>
        <taxon>Tracheophyta</taxon>
        <taxon>Spermatophyta</taxon>
        <taxon>Magnoliopsida</taxon>
        <taxon>eudicotyledons</taxon>
        <taxon>Gunneridae</taxon>
        <taxon>Pentapetalae</taxon>
        <taxon>rosids</taxon>
        <taxon>fabids</taxon>
        <taxon>Fagales</taxon>
        <taxon>Fagaceae</taxon>
        <taxon>Lithocarpus</taxon>
    </lineage>
</organism>
<dbReference type="EMBL" id="JAZDWU010000003">
    <property type="protein sequence ID" value="KAL0007680.1"/>
    <property type="molecule type" value="Genomic_DNA"/>
</dbReference>
<evidence type="ECO:0000313" key="2">
    <source>
        <dbReference type="Proteomes" id="UP001459277"/>
    </source>
</evidence>
<dbReference type="InterPro" id="IPR008656">
    <property type="entry name" value="Inositol_tetrakis-P_1-kinase"/>
</dbReference>
<dbReference type="GO" id="GO:0005524">
    <property type="term" value="F:ATP binding"/>
    <property type="evidence" value="ECO:0007669"/>
    <property type="project" value="InterPro"/>
</dbReference>
<evidence type="ECO:0000313" key="1">
    <source>
        <dbReference type="EMBL" id="KAL0007680.1"/>
    </source>
</evidence>
<dbReference type="AlphaFoldDB" id="A0AAW2DAN3"/>
<dbReference type="Proteomes" id="UP001459277">
    <property type="component" value="Unassembled WGS sequence"/>
</dbReference>
<dbReference type="GO" id="GO:0047325">
    <property type="term" value="F:inositol-3,4,5,6-tetrakisphosphate 1-kinase activity"/>
    <property type="evidence" value="ECO:0007669"/>
    <property type="project" value="InterPro"/>
</dbReference>
<dbReference type="GO" id="GO:0052726">
    <property type="term" value="F:inositol-1,3,4-trisphosphate 5-kinase activity"/>
    <property type="evidence" value="ECO:0007669"/>
    <property type="project" value="InterPro"/>
</dbReference>
<dbReference type="PANTHER" id="PTHR14217:SF24">
    <property type="entry name" value="INOSITOL-TETRAKISPHOSPHATE 1-KINASE 1"/>
    <property type="match status" value="1"/>
</dbReference>
<sequence length="110" mass="12450">MWGVTPPTDSCWQQDSNLGNNQVQQLSLHYPNVVVIDPSEAIDHLHNCVSMLDVVTSMKIPQGNQTFKVPNQRVLEESENLLDLIEEIGFKFLFLAKPVLVDGGVDRRQY</sequence>
<dbReference type="GO" id="GO:0000287">
    <property type="term" value="F:magnesium ion binding"/>
    <property type="evidence" value="ECO:0007669"/>
    <property type="project" value="InterPro"/>
</dbReference>
<dbReference type="GO" id="GO:0032957">
    <property type="term" value="P:inositol trisphosphate metabolic process"/>
    <property type="evidence" value="ECO:0007669"/>
    <property type="project" value="InterPro"/>
</dbReference>
<reference evidence="1 2" key="1">
    <citation type="submission" date="2024-01" db="EMBL/GenBank/DDBJ databases">
        <title>A telomere-to-telomere, gap-free genome of sweet tea (Lithocarpus litseifolius).</title>
        <authorList>
            <person name="Zhou J."/>
        </authorList>
    </citation>
    <scope>NUCLEOTIDE SEQUENCE [LARGE SCALE GENOMIC DNA]</scope>
    <source>
        <strain evidence="1">Zhou-2022a</strain>
        <tissue evidence="1">Leaf</tissue>
    </source>
</reference>
<keyword evidence="2" id="KW-1185">Reference proteome</keyword>
<dbReference type="GO" id="GO:0052725">
    <property type="term" value="F:inositol-1,3,4-trisphosphate 6-kinase activity"/>
    <property type="evidence" value="ECO:0007669"/>
    <property type="project" value="InterPro"/>
</dbReference>
<protein>
    <submittedName>
        <fullName evidence="1">Uncharacterized protein</fullName>
    </submittedName>
</protein>
<name>A0AAW2DAN3_9ROSI</name>